<proteinExistence type="predicted"/>
<dbReference type="Pfam" id="PF00078">
    <property type="entry name" value="RVT_1"/>
    <property type="match status" value="1"/>
</dbReference>
<dbReference type="OrthoDB" id="422540at2759"/>
<dbReference type="Gene3D" id="3.10.10.10">
    <property type="entry name" value="HIV Type 1 Reverse Transcriptase, subunit A, domain 1"/>
    <property type="match status" value="1"/>
</dbReference>
<dbReference type="Gene3D" id="3.30.70.270">
    <property type="match status" value="1"/>
</dbReference>
<feature type="compositionally biased region" description="Basic residues" evidence="1">
    <location>
        <begin position="290"/>
        <end position="301"/>
    </location>
</feature>
<dbReference type="InterPro" id="IPR043502">
    <property type="entry name" value="DNA/RNA_pol_sf"/>
</dbReference>
<feature type="compositionally biased region" description="Basic residues" evidence="1">
    <location>
        <begin position="213"/>
        <end position="225"/>
    </location>
</feature>
<evidence type="ECO:0000313" key="4">
    <source>
        <dbReference type="Proteomes" id="UP000887568"/>
    </source>
</evidence>
<accession>A0A914AG61</accession>
<reference evidence="3" key="1">
    <citation type="submission" date="2022-11" db="UniProtKB">
        <authorList>
            <consortium name="EnsemblMetazoa"/>
        </authorList>
    </citation>
    <scope>IDENTIFICATION</scope>
</reference>
<evidence type="ECO:0000256" key="1">
    <source>
        <dbReference type="SAM" id="MobiDB-lite"/>
    </source>
</evidence>
<name>A0A914AG61_PATMI</name>
<dbReference type="PANTHER" id="PTHR37984:SF9">
    <property type="entry name" value="INTEGRASE CATALYTIC DOMAIN-CONTAINING PROTEIN"/>
    <property type="match status" value="1"/>
</dbReference>
<dbReference type="RefSeq" id="XP_038062364.1">
    <property type="nucleotide sequence ID" value="XM_038206436.1"/>
</dbReference>
<dbReference type="CDD" id="cd01647">
    <property type="entry name" value="RT_LTR"/>
    <property type="match status" value="1"/>
</dbReference>
<dbReference type="InterPro" id="IPR043128">
    <property type="entry name" value="Rev_trsase/Diguanyl_cyclase"/>
</dbReference>
<feature type="domain" description="Reverse transcriptase" evidence="2">
    <location>
        <begin position="541"/>
        <end position="730"/>
    </location>
</feature>
<dbReference type="OMA" id="FHDCKVF"/>
<dbReference type="InterPro" id="IPR050951">
    <property type="entry name" value="Retrovirus_Pol_polyprotein"/>
</dbReference>
<dbReference type="AlphaFoldDB" id="A0A914AG61"/>
<dbReference type="SUPFAM" id="SSF56672">
    <property type="entry name" value="DNA/RNA polymerases"/>
    <property type="match status" value="1"/>
</dbReference>
<dbReference type="PANTHER" id="PTHR37984">
    <property type="entry name" value="PROTEIN CBG26694"/>
    <property type="match status" value="1"/>
</dbReference>
<evidence type="ECO:0000259" key="2">
    <source>
        <dbReference type="PROSITE" id="PS50878"/>
    </source>
</evidence>
<dbReference type="PROSITE" id="PS50878">
    <property type="entry name" value="RT_POL"/>
    <property type="match status" value="1"/>
</dbReference>
<evidence type="ECO:0000313" key="3">
    <source>
        <dbReference type="EnsemblMetazoa" id="XP_038062364.1"/>
    </source>
</evidence>
<organism evidence="3 4">
    <name type="scientific">Patiria miniata</name>
    <name type="common">Bat star</name>
    <name type="synonym">Asterina miniata</name>
    <dbReference type="NCBI Taxonomy" id="46514"/>
    <lineage>
        <taxon>Eukaryota</taxon>
        <taxon>Metazoa</taxon>
        <taxon>Echinodermata</taxon>
        <taxon>Eleutherozoa</taxon>
        <taxon>Asterozoa</taxon>
        <taxon>Asteroidea</taxon>
        <taxon>Valvatacea</taxon>
        <taxon>Valvatida</taxon>
        <taxon>Asterinidae</taxon>
        <taxon>Patiria</taxon>
    </lineage>
</organism>
<feature type="region of interest" description="Disordered" evidence="1">
    <location>
        <begin position="274"/>
        <end position="313"/>
    </location>
</feature>
<dbReference type="InterPro" id="IPR000477">
    <property type="entry name" value="RT_dom"/>
</dbReference>
<keyword evidence="4" id="KW-1185">Reference proteome</keyword>
<dbReference type="Proteomes" id="UP000887568">
    <property type="component" value="Unplaced"/>
</dbReference>
<protein>
    <recommendedName>
        <fullName evidence="2">Reverse transcriptase domain-containing protein</fullName>
    </recommendedName>
</protein>
<dbReference type="EnsemblMetazoa" id="XM_038206436.1">
    <property type="protein sequence ID" value="XP_038062364.1"/>
    <property type="gene ID" value="LOC119732833"/>
</dbReference>
<feature type="region of interest" description="Disordered" evidence="1">
    <location>
        <begin position="188"/>
        <end position="225"/>
    </location>
</feature>
<sequence length="757" mass="86121">MATGSGQQPVPITVVTETRNLKSQPFTHPDDQISTGKAWEEWLEGIEREFRYFKISSPIDKKDALIIYGGKEIARLEKSLPNPGDVDDVYEKLKTKLNSYYTPKKNKHHARYLFLKMRPTPQETTMAYAARLREKAIQCEFGDTRDDRILEHLIQTITSKSLIQKAINKKWSLTQMLTEAAQIEDTSLQISSMRPPDDGASNVAKVGYQQSSRQKKSTGGHYGKPKFHKSPPCAYCGLTGTHPQGKNCPAYGKKCNKCQKWNHFASVCRTDRLRAESRGPPSQPVPPKYAKPKQRGNHVKKTSMEEDDQTSSDDEFFDQAVKHLKQVRRIAKTVHDDSTVTVRIDDVDVRIEPDSGAEVNIMDEHQHKALQHRSSNPQSLQASHIKLHTLQSDLPVKGEFRTIVRNDTRGAATKFVVVKGRINSPPLISKNTLIELGMMKLQPDGSLAEINDLRIPENTQTVKSISNTTTARQQTQKIVGKYKRVFQGIGLIRDVKSDTDIFAKFNMKPEAAPVAQKPRPVAYYLQKPLKEWLDQCIKEGIFEEVPPGEPVTWCSPLVVQPKPRFGQTPRDELQPHMIRASVDLRVPNKFMERNRITQGPVVEDFMYKFHDCKVFSKLDMKQGYHQLLLDPESRGIATFSTPRGNLRPRRLVFGAKASQDLFDETIFKIFGDIPKSLNQRDDILLGGRNIEEHDKALQAVLQRAADFGITFNLDKCQFGVEEIEFYGYKFTKDGLKPTQWTKFEQSKRARPQSPKKL</sequence>
<dbReference type="GeneID" id="119732833"/>